<evidence type="ECO:0000313" key="9">
    <source>
        <dbReference type="Proteomes" id="UP000822993"/>
    </source>
</evidence>
<feature type="transmembrane region" description="Helical" evidence="6">
    <location>
        <begin position="71"/>
        <end position="91"/>
    </location>
</feature>
<evidence type="ECO:0000256" key="2">
    <source>
        <dbReference type="ARBA" id="ARBA00022692"/>
    </source>
</evidence>
<feature type="transmembrane region" description="Helical" evidence="6">
    <location>
        <begin position="342"/>
        <end position="365"/>
    </location>
</feature>
<feature type="transmembrane region" description="Helical" evidence="6">
    <location>
        <begin position="155"/>
        <end position="176"/>
    </location>
</feature>
<feature type="transmembrane region" description="Helical" evidence="6">
    <location>
        <begin position="268"/>
        <end position="284"/>
    </location>
</feature>
<dbReference type="InterPro" id="IPR051533">
    <property type="entry name" value="WaaL-like"/>
</dbReference>
<evidence type="ECO:0000259" key="7">
    <source>
        <dbReference type="Pfam" id="PF04932"/>
    </source>
</evidence>
<evidence type="ECO:0000256" key="5">
    <source>
        <dbReference type="SAM" id="MobiDB-lite"/>
    </source>
</evidence>
<evidence type="ECO:0000256" key="3">
    <source>
        <dbReference type="ARBA" id="ARBA00022989"/>
    </source>
</evidence>
<evidence type="ECO:0000256" key="4">
    <source>
        <dbReference type="ARBA" id="ARBA00023136"/>
    </source>
</evidence>
<dbReference type="InterPro" id="IPR007016">
    <property type="entry name" value="O-antigen_ligase-rel_domated"/>
</dbReference>
<keyword evidence="9" id="KW-1185">Reference proteome</keyword>
<name>A0A9D5U712_9CELL</name>
<accession>A0A9D5U712</accession>
<dbReference type="GO" id="GO:0016874">
    <property type="term" value="F:ligase activity"/>
    <property type="evidence" value="ECO:0007669"/>
    <property type="project" value="UniProtKB-KW"/>
</dbReference>
<reference evidence="8 9" key="1">
    <citation type="submission" date="2020-08" db="EMBL/GenBank/DDBJ databases">
        <title>A Genomic Blueprint of the Chicken Gut Microbiome.</title>
        <authorList>
            <person name="Gilroy R."/>
            <person name="Ravi A."/>
            <person name="Getino M."/>
            <person name="Pursley I."/>
            <person name="Horton D.L."/>
            <person name="Alikhan N.-F."/>
            <person name="Baker D."/>
            <person name="Gharbi K."/>
            <person name="Hall N."/>
            <person name="Watson M."/>
            <person name="Adriaenssens E.M."/>
            <person name="Foster-Nyarko E."/>
            <person name="Jarju S."/>
            <person name="Secka A."/>
            <person name="Antonio M."/>
            <person name="Oren A."/>
            <person name="Chaudhuri R."/>
            <person name="La Ragione R.M."/>
            <person name="Hildebrand F."/>
            <person name="Pallen M.J."/>
        </authorList>
    </citation>
    <scope>NUCLEOTIDE SEQUENCE [LARGE SCALE GENOMIC DNA]</scope>
    <source>
        <strain evidence="8 9">Sa1BUA8</strain>
    </source>
</reference>
<evidence type="ECO:0000256" key="1">
    <source>
        <dbReference type="ARBA" id="ARBA00004141"/>
    </source>
</evidence>
<feature type="transmembrane region" description="Helical" evidence="6">
    <location>
        <begin position="6"/>
        <end position="25"/>
    </location>
</feature>
<keyword evidence="4 6" id="KW-0472">Membrane</keyword>
<evidence type="ECO:0000313" key="8">
    <source>
        <dbReference type="EMBL" id="MBE7699694.1"/>
    </source>
</evidence>
<dbReference type="Proteomes" id="UP000822993">
    <property type="component" value="Unassembled WGS sequence"/>
</dbReference>
<dbReference type="PANTHER" id="PTHR37422:SF13">
    <property type="entry name" value="LIPOPOLYSACCHARIDE BIOSYNTHESIS PROTEIN PA4999-RELATED"/>
    <property type="match status" value="1"/>
</dbReference>
<keyword evidence="8" id="KW-0436">Ligase</keyword>
<comment type="subcellular location">
    <subcellularLocation>
        <location evidence="1">Membrane</location>
        <topology evidence="1">Multi-pass membrane protein</topology>
    </subcellularLocation>
</comment>
<gene>
    <name evidence="8" type="ORF">H9623_05135</name>
</gene>
<feature type="transmembrane region" description="Helical" evidence="6">
    <location>
        <begin position="395"/>
        <end position="415"/>
    </location>
</feature>
<sequence>MIRRSLAWVVGSAAVAAVLVGIGFLVPEYTAISVGVAALVLVVGMTVYEPAAMPILAMPAMVIVERVGGDAVNLSLSDFALFGAFWFALFFTQRPLSRPMRSLLWLSALYQVATLFTVIANPYTANTVEWFHAWLSVGGALLVGWAVGRAGRARLGLTLFMIPCLIIAVLTCFTALQQLAAGDTGPVYLQIPFPMHKNFVGCVLGSAALLAYARPWWVGWPKAFTYPAFWLFGLAVLASQSRQALIGLAIGVVLITLRADPDRKRSKLILLAAIPAVYFVWAAVQEQLATNDQFNSAYQRLTWYEQAIDVWERSPWVGVGLRWWVANRTEYTFQPPNAELEVLTSAGLVGLVAFIVLFFGSLVVLWRINPRFGTLAFSVLLMRFIQGQFDLFWVSVQVSVPFLIVGVCVGADAYAESRRAAREETGDRLPVDDLRSVEEMLDARGPSKHLVLTPASIPVPQPDPAPTGRHRKDPTT</sequence>
<dbReference type="EMBL" id="JACSPN010000004">
    <property type="protein sequence ID" value="MBE7699694.1"/>
    <property type="molecule type" value="Genomic_DNA"/>
</dbReference>
<feature type="transmembrane region" description="Helical" evidence="6">
    <location>
        <begin position="372"/>
        <end position="389"/>
    </location>
</feature>
<protein>
    <submittedName>
        <fullName evidence="8">O-antigen ligase family protein</fullName>
    </submittedName>
</protein>
<keyword evidence="2 6" id="KW-0812">Transmembrane</keyword>
<dbReference type="RefSeq" id="WP_193718981.1">
    <property type="nucleotide sequence ID" value="NZ_JACSPN010000004.1"/>
</dbReference>
<comment type="caution">
    <text evidence="8">The sequence shown here is derived from an EMBL/GenBank/DDBJ whole genome shotgun (WGS) entry which is preliminary data.</text>
</comment>
<feature type="domain" description="O-antigen ligase-related" evidence="7">
    <location>
        <begin position="228"/>
        <end position="355"/>
    </location>
</feature>
<dbReference type="Pfam" id="PF04932">
    <property type="entry name" value="Wzy_C"/>
    <property type="match status" value="1"/>
</dbReference>
<proteinExistence type="predicted"/>
<evidence type="ECO:0000256" key="6">
    <source>
        <dbReference type="SAM" id="Phobius"/>
    </source>
</evidence>
<keyword evidence="3 6" id="KW-1133">Transmembrane helix</keyword>
<feature type="transmembrane region" description="Helical" evidence="6">
    <location>
        <begin position="130"/>
        <end position="148"/>
    </location>
</feature>
<feature type="transmembrane region" description="Helical" evidence="6">
    <location>
        <begin position="220"/>
        <end position="238"/>
    </location>
</feature>
<organism evidence="8 9">
    <name type="scientific">Oerskovia douganii</name>
    <dbReference type="NCBI Taxonomy" id="2762210"/>
    <lineage>
        <taxon>Bacteria</taxon>
        <taxon>Bacillati</taxon>
        <taxon>Actinomycetota</taxon>
        <taxon>Actinomycetes</taxon>
        <taxon>Micrococcales</taxon>
        <taxon>Cellulomonadaceae</taxon>
        <taxon>Oerskovia</taxon>
    </lineage>
</organism>
<dbReference type="PANTHER" id="PTHR37422">
    <property type="entry name" value="TEICHURONIC ACID BIOSYNTHESIS PROTEIN TUAE"/>
    <property type="match status" value="1"/>
</dbReference>
<dbReference type="AlphaFoldDB" id="A0A9D5U712"/>
<feature type="region of interest" description="Disordered" evidence="5">
    <location>
        <begin position="446"/>
        <end position="476"/>
    </location>
</feature>
<dbReference type="GO" id="GO:0016020">
    <property type="term" value="C:membrane"/>
    <property type="evidence" value="ECO:0007669"/>
    <property type="project" value="UniProtKB-SubCell"/>
</dbReference>
<feature type="transmembrane region" description="Helical" evidence="6">
    <location>
        <begin position="103"/>
        <end position="124"/>
    </location>
</feature>
<feature type="transmembrane region" description="Helical" evidence="6">
    <location>
        <begin position="32"/>
        <end position="51"/>
    </location>
</feature>